<evidence type="ECO:0000313" key="1">
    <source>
        <dbReference type="EMBL" id="GBL72080.1"/>
    </source>
</evidence>
<protein>
    <submittedName>
        <fullName evidence="1">Uncharacterized protein</fullName>
    </submittedName>
</protein>
<dbReference type="Proteomes" id="UP000499080">
    <property type="component" value="Unassembled WGS sequence"/>
</dbReference>
<proteinExistence type="predicted"/>
<sequence length="89" mass="9724">MILDTLMDSKLKINRKVRGRGGLEARSHPVTGASHVRNSIPLIRLVWGLLQAKSYVVAKRHHTQCPNALPLVRCGSLERGASSGVFLAI</sequence>
<comment type="caution">
    <text evidence="1">The sequence shown here is derived from an EMBL/GenBank/DDBJ whole genome shotgun (WGS) entry which is preliminary data.</text>
</comment>
<dbReference type="AlphaFoldDB" id="A0A4Y1ZXE6"/>
<gene>
    <name evidence="1" type="ORF">AVEN_115091_1</name>
</gene>
<organism evidence="1 2">
    <name type="scientific">Araneus ventricosus</name>
    <name type="common">Orbweaver spider</name>
    <name type="synonym">Epeira ventricosa</name>
    <dbReference type="NCBI Taxonomy" id="182803"/>
    <lineage>
        <taxon>Eukaryota</taxon>
        <taxon>Metazoa</taxon>
        <taxon>Ecdysozoa</taxon>
        <taxon>Arthropoda</taxon>
        <taxon>Chelicerata</taxon>
        <taxon>Arachnida</taxon>
        <taxon>Araneae</taxon>
        <taxon>Araneomorphae</taxon>
        <taxon>Entelegynae</taxon>
        <taxon>Araneoidea</taxon>
        <taxon>Araneidae</taxon>
        <taxon>Araneus</taxon>
    </lineage>
</organism>
<keyword evidence="2" id="KW-1185">Reference proteome</keyword>
<dbReference type="EMBL" id="BGPR01000001">
    <property type="protein sequence ID" value="GBL72080.1"/>
    <property type="molecule type" value="Genomic_DNA"/>
</dbReference>
<accession>A0A4Y1ZXE6</accession>
<name>A0A4Y1ZXE6_ARAVE</name>
<reference evidence="1 2" key="1">
    <citation type="journal article" date="2019" name="Sci. Rep.">
        <title>Orb-weaving spider Araneus ventricosus genome elucidates the spidroin gene catalogue.</title>
        <authorList>
            <person name="Kono N."/>
            <person name="Nakamura H."/>
            <person name="Ohtoshi R."/>
            <person name="Moran D.A.P."/>
            <person name="Shinohara A."/>
            <person name="Yoshida Y."/>
            <person name="Fujiwara M."/>
            <person name="Mori M."/>
            <person name="Tomita M."/>
            <person name="Arakawa K."/>
        </authorList>
    </citation>
    <scope>NUCLEOTIDE SEQUENCE [LARGE SCALE GENOMIC DNA]</scope>
</reference>
<evidence type="ECO:0000313" key="2">
    <source>
        <dbReference type="Proteomes" id="UP000499080"/>
    </source>
</evidence>